<dbReference type="VGNC" id="VGNC:55541">
    <property type="gene designation" value="SRPX2"/>
</dbReference>
<evidence type="ECO:0000256" key="17">
    <source>
        <dbReference type="ARBA" id="ARBA00066159"/>
    </source>
</evidence>
<keyword evidence="7" id="KW-0037">Angiogenesis</keyword>
<feature type="domain" description="Sushi" evidence="20">
    <location>
        <begin position="69"/>
        <end position="119"/>
    </location>
</feature>
<evidence type="ECO:0000256" key="4">
    <source>
        <dbReference type="ARBA" id="ARBA00014594"/>
    </source>
</evidence>
<keyword evidence="14 18" id="KW-1015">Disulfide bond</keyword>
<dbReference type="Proteomes" id="UP000002281">
    <property type="component" value="Chromosome X"/>
</dbReference>
<evidence type="ECO:0000256" key="8">
    <source>
        <dbReference type="ARBA" id="ARBA00022659"/>
    </source>
</evidence>
<reference evidence="21" key="3">
    <citation type="submission" date="2025-09" db="UniProtKB">
        <authorList>
            <consortium name="Ensembl"/>
        </authorList>
    </citation>
    <scope>IDENTIFICATION</scope>
    <source>
        <strain evidence="21">Thoroughbred</strain>
    </source>
</reference>
<dbReference type="FunFam" id="2.10.70.10:FF:000073">
    <property type="entry name" value="Sushi repeat-containing protein SRPX2"/>
    <property type="match status" value="1"/>
</dbReference>
<keyword evidence="11" id="KW-0130">Cell adhesion</keyword>
<keyword evidence="9 19" id="KW-0732">Signal</keyword>
<dbReference type="HOGENOM" id="CLU_047011_0_0_1"/>
<sequence length="437" mass="49518">MASQLSQSGALSLLLFLTPAVTPTWYAGSGYYPDESYNEVYAEEVPQGPALDYRAPRWCYTLNIQDGEATCYSPRGGTYHSSLGTRCELSCDRGFRLIGRRSVQCLPSRRWSGTAYCRQVRCHALPFITSGSYTCTNGVLLDSRCDYSCSSGYYLEGDRSRICMEDGRWSGGEPVCVDIDPPKIRCPHSREKMAEPEKLTARVYWDPPLVKDSADGTITRDTTVSNWNSSLTVRRCPTLKPPQHGYLTCTSAGDNYGATCEYHCDGGYERQGTPSRVCQSSRQWSGSPPVCAPMKINVNVNSAAGLLDQFYEKRRLLIVSAPDPSNRYYKMQISMLQQSTCGLDLRHVTIIELVGQPPQEVGRIREQQLSANIIEELRQFQHLTRSYFNMVLIDKQGIDRERYMEPVTPEEIFTFIDDYLLSNQELIQRREQRDMCE</sequence>
<evidence type="ECO:0000256" key="13">
    <source>
        <dbReference type="ARBA" id="ARBA00023018"/>
    </source>
</evidence>
<dbReference type="InParanoid" id="F7DMJ7"/>
<dbReference type="InterPro" id="IPR025232">
    <property type="entry name" value="DUF4174"/>
</dbReference>
<proteinExistence type="predicted"/>
<dbReference type="GO" id="GO:0005576">
    <property type="term" value="C:extracellular region"/>
    <property type="evidence" value="ECO:0007669"/>
    <property type="project" value="UniProtKB-SubCell"/>
</dbReference>
<evidence type="ECO:0000256" key="16">
    <source>
        <dbReference type="ARBA" id="ARBA00034103"/>
    </source>
</evidence>
<evidence type="ECO:0000256" key="2">
    <source>
        <dbReference type="ARBA" id="ARBA00004496"/>
    </source>
</evidence>
<dbReference type="GO" id="GO:0001525">
    <property type="term" value="P:angiogenesis"/>
    <property type="evidence" value="ECO:0007669"/>
    <property type="project" value="UniProtKB-KW"/>
</dbReference>
<dbReference type="Bgee" id="ENSECAG00000014728">
    <property type="expression patterns" value="Expressed in articular cartilage of joint and 17 other cell types or tissues"/>
</dbReference>
<dbReference type="GeneTree" id="ENSGT00940000159149"/>
<dbReference type="FunFam" id="2.10.70.10:FF:000058">
    <property type="entry name" value="sushi repeat-containing protein SRPX2"/>
    <property type="match status" value="1"/>
</dbReference>
<comment type="caution">
    <text evidence="18">Lacks conserved residue(s) required for the propagation of feature annotation.</text>
</comment>
<evidence type="ECO:0000313" key="23">
    <source>
        <dbReference type="VGNC" id="VGNC:55541"/>
    </source>
</evidence>
<keyword evidence="15" id="KW-0325">Glycoprotein</keyword>
<protein>
    <recommendedName>
        <fullName evidence="4">Sushi repeat-containing protein SRPX2</fullName>
    </recommendedName>
</protein>
<feature type="signal peptide" evidence="19">
    <location>
        <begin position="1"/>
        <end position="23"/>
    </location>
</feature>
<dbReference type="Gene3D" id="2.10.70.10">
    <property type="entry name" value="Complement Module, domain 1"/>
    <property type="match status" value="3"/>
</dbReference>
<organism evidence="21 22">
    <name type="scientific">Equus caballus</name>
    <name type="common">Horse</name>
    <dbReference type="NCBI Taxonomy" id="9796"/>
    <lineage>
        <taxon>Eukaryota</taxon>
        <taxon>Metazoa</taxon>
        <taxon>Chordata</taxon>
        <taxon>Craniata</taxon>
        <taxon>Vertebrata</taxon>
        <taxon>Euteleostomi</taxon>
        <taxon>Mammalia</taxon>
        <taxon>Eutheria</taxon>
        <taxon>Laurasiatheria</taxon>
        <taxon>Perissodactyla</taxon>
        <taxon>Equidae</taxon>
        <taxon>Equus</taxon>
    </lineage>
</organism>
<feature type="disulfide bond" evidence="18">
    <location>
        <begin position="264"/>
        <end position="291"/>
    </location>
</feature>
<evidence type="ECO:0000256" key="18">
    <source>
        <dbReference type="PROSITE-ProRule" id="PRU00302"/>
    </source>
</evidence>
<dbReference type="Pfam" id="PF02494">
    <property type="entry name" value="HYR"/>
    <property type="match status" value="1"/>
</dbReference>
<keyword evidence="5" id="KW-0963">Cytoplasm</keyword>
<evidence type="ECO:0000313" key="22">
    <source>
        <dbReference type="Proteomes" id="UP000002281"/>
    </source>
</evidence>
<evidence type="ECO:0000256" key="19">
    <source>
        <dbReference type="SAM" id="SignalP"/>
    </source>
</evidence>
<dbReference type="InterPro" id="IPR000436">
    <property type="entry name" value="Sushi_SCR_CCP_dom"/>
</dbReference>
<dbReference type="InterPro" id="IPR003410">
    <property type="entry name" value="HYR_dom"/>
</dbReference>
<accession>F7DMJ7</accession>
<dbReference type="Pfam" id="PF13778">
    <property type="entry name" value="DUF4174"/>
    <property type="match status" value="1"/>
</dbReference>
<comment type="subcellular location">
    <subcellularLocation>
        <location evidence="1">Cell surface</location>
    </subcellularLocation>
    <subcellularLocation>
        <location evidence="2">Cytoplasm</location>
    </subcellularLocation>
    <subcellularLocation>
        <location evidence="3">Secreted</location>
    </subcellularLocation>
    <subcellularLocation>
        <location evidence="16">Synapse</location>
    </subcellularLocation>
</comment>
<gene>
    <name evidence="21 23" type="primary">SRPX2</name>
</gene>
<dbReference type="Ensembl" id="ENSECAT00000015653.3">
    <property type="protein sequence ID" value="ENSECAP00000012598.3"/>
    <property type="gene ID" value="ENSECAG00000014728.3"/>
</dbReference>
<dbReference type="GO" id="GO:0007155">
    <property type="term" value="P:cell adhesion"/>
    <property type="evidence" value="ECO:0007669"/>
    <property type="project" value="UniProtKB-KW"/>
</dbReference>
<evidence type="ECO:0000256" key="3">
    <source>
        <dbReference type="ARBA" id="ARBA00004613"/>
    </source>
</evidence>
<name>F7DMJ7_HORSE</name>
<dbReference type="SMART" id="SM00032">
    <property type="entry name" value="CCP"/>
    <property type="match status" value="3"/>
</dbReference>
<dbReference type="FunCoup" id="F7DMJ7">
    <property type="interactions" value="245"/>
</dbReference>
<evidence type="ECO:0000256" key="6">
    <source>
        <dbReference type="ARBA" id="ARBA00022525"/>
    </source>
</evidence>
<dbReference type="AlphaFoldDB" id="F7DMJ7"/>
<dbReference type="PANTHER" id="PTHR46343">
    <property type="entry name" value="HYR DOMAIN-CONTAINING PROTEIN"/>
    <property type="match status" value="1"/>
</dbReference>
<evidence type="ECO:0000256" key="7">
    <source>
        <dbReference type="ARBA" id="ARBA00022657"/>
    </source>
</evidence>
<evidence type="ECO:0000256" key="9">
    <source>
        <dbReference type="ARBA" id="ARBA00022729"/>
    </source>
</evidence>
<keyword evidence="22" id="KW-1185">Reference proteome</keyword>
<dbReference type="GO" id="GO:0005737">
    <property type="term" value="C:cytoplasm"/>
    <property type="evidence" value="ECO:0007669"/>
    <property type="project" value="UniProtKB-SubCell"/>
</dbReference>
<dbReference type="InterPro" id="IPR035976">
    <property type="entry name" value="Sushi/SCR/CCP_sf"/>
</dbReference>
<evidence type="ECO:0000259" key="20">
    <source>
        <dbReference type="PROSITE" id="PS50923"/>
    </source>
</evidence>
<feature type="domain" description="Sushi" evidence="20">
    <location>
        <begin position="234"/>
        <end position="293"/>
    </location>
</feature>
<evidence type="ECO:0000313" key="21">
    <source>
        <dbReference type="Ensembl" id="ENSECAP00000012598.3"/>
    </source>
</evidence>
<dbReference type="Pfam" id="PF00084">
    <property type="entry name" value="Sushi"/>
    <property type="match status" value="3"/>
</dbReference>
<feature type="disulfide bond" evidence="18">
    <location>
        <begin position="149"/>
        <end position="176"/>
    </location>
</feature>
<keyword evidence="6" id="KW-0964">Secreted</keyword>
<feature type="chain" id="PRO_5040414461" description="Sushi repeat-containing protein SRPX2" evidence="19">
    <location>
        <begin position="24"/>
        <end position="437"/>
    </location>
</feature>
<reference evidence="21 22" key="1">
    <citation type="journal article" date="2009" name="Science">
        <title>Genome sequence, comparative analysis, and population genetics of the domestic horse.</title>
        <authorList>
            <consortium name="Broad Institute Genome Sequencing Platform"/>
            <consortium name="Broad Institute Whole Genome Assembly Team"/>
            <person name="Wade C.M."/>
            <person name="Giulotto E."/>
            <person name="Sigurdsson S."/>
            <person name="Zoli M."/>
            <person name="Gnerre S."/>
            <person name="Imsland F."/>
            <person name="Lear T.L."/>
            <person name="Adelson D.L."/>
            <person name="Bailey E."/>
            <person name="Bellone R.R."/>
            <person name="Bloecker H."/>
            <person name="Distl O."/>
            <person name="Edgar R.C."/>
            <person name="Garber M."/>
            <person name="Leeb T."/>
            <person name="Mauceli E."/>
            <person name="MacLeod J.N."/>
            <person name="Penedo M.C.T."/>
            <person name="Raison J.M."/>
            <person name="Sharpe T."/>
            <person name="Vogel J."/>
            <person name="Andersson L."/>
            <person name="Antczak D.F."/>
            <person name="Biagi T."/>
            <person name="Binns M.M."/>
            <person name="Chowdhary B.P."/>
            <person name="Coleman S.J."/>
            <person name="Della Valle G."/>
            <person name="Fryc S."/>
            <person name="Guerin G."/>
            <person name="Hasegawa T."/>
            <person name="Hill E.W."/>
            <person name="Jurka J."/>
            <person name="Kiialainen A."/>
            <person name="Lindgren G."/>
            <person name="Liu J."/>
            <person name="Magnani E."/>
            <person name="Mickelson J.R."/>
            <person name="Murray J."/>
            <person name="Nergadze S.G."/>
            <person name="Onofrio R."/>
            <person name="Pedroni S."/>
            <person name="Piras M.F."/>
            <person name="Raudsepp T."/>
            <person name="Rocchi M."/>
            <person name="Roeed K.H."/>
            <person name="Ryder O.A."/>
            <person name="Searle S."/>
            <person name="Skow L."/>
            <person name="Swinburne J.E."/>
            <person name="Syvaenen A.C."/>
            <person name="Tozaki T."/>
            <person name="Valberg S.J."/>
            <person name="Vaudin M."/>
            <person name="White J.R."/>
            <person name="Zody M.C."/>
            <person name="Lander E.S."/>
            <person name="Lindblad-Toh K."/>
        </authorList>
    </citation>
    <scope>NUCLEOTIDE SEQUENCE [LARGE SCALE GENOMIC DNA]</scope>
    <source>
        <strain evidence="21 22">Thoroughbred</strain>
    </source>
</reference>
<dbReference type="SUPFAM" id="SSF57535">
    <property type="entry name" value="Complement control module/SCR domain"/>
    <property type="match status" value="3"/>
</dbReference>
<dbReference type="InterPro" id="IPR043555">
    <property type="entry name" value="SRPX-like"/>
</dbReference>
<keyword evidence="10" id="KW-0677">Repeat</keyword>
<evidence type="ECO:0000256" key="5">
    <source>
        <dbReference type="ARBA" id="ARBA00022490"/>
    </source>
</evidence>
<evidence type="ECO:0000256" key="12">
    <source>
        <dbReference type="ARBA" id="ARBA00022974"/>
    </source>
</evidence>
<dbReference type="CDD" id="cd00033">
    <property type="entry name" value="CCP"/>
    <property type="match status" value="3"/>
</dbReference>
<dbReference type="PROSITE" id="PS50923">
    <property type="entry name" value="SUSHI"/>
    <property type="match status" value="3"/>
</dbReference>
<keyword evidence="13" id="KW-0770">Synapse</keyword>
<reference evidence="21" key="2">
    <citation type="submission" date="2025-08" db="UniProtKB">
        <authorList>
            <consortium name="Ensembl"/>
        </authorList>
    </citation>
    <scope>IDENTIFICATION</scope>
    <source>
        <strain evidence="21">Thoroughbred</strain>
    </source>
</reference>
<evidence type="ECO:0000256" key="15">
    <source>
        <dbReference type="ARBA" id="ARBA00023180"/>
    </source>
</evidence>
<evidence type="ECO:0000256" key="10">
    <source>
        <dbReference type="ARBA" id="ARBA00022737"/>
    </source>
</evidence>
<dbReference type="FunFam" id="2.10.70.10:FF:000024">
    <property type="entry name" value="Sushi repeat-containing protein SRPX"/>
    <property type="match status" value="1"/>
</dbReference>
<dbReference type="GO" id="GO:0009986">
    <property type="term" value="C:cell surface"/>
    <property type="evidence" value="ECO:0007669"/>
    <property type="project" value="UniProtKB-SubCell"/>
</dbReference>
<feature type="domain" description="Sushi" evidence="20">
    <location>
        <begin position="120"/>
        <end position="178"/>
    </location>
</feature>
<evidence type="ECO:0000256" key="14">
    <source>
        <dbReference type="ARBA" id="ARBA00023157"/>
    </source>
</evidence>
<keyword evidence="8 18" id="KW-0768">Sushi</keyword>
<evidence type="ECO:0000256" key="11">
    <source>
        <dbReference type="ARBA" id="ARBA00022889"/>
    </source>
</evidence>
<evidence type="ECO:0000256" key="1">
    <source>
        <dbReference type="ARBA" id="ARBA00004241"/>
    </source>
</evidence>
<dbReference type="PaxDb" id="9796-ENSECAP00000012598"/>
<dbReference type="PANTHER" id="PTHR46343:SF3">
    <property type="entry name" value="SUSHI REPEAT-CONTAINING PROTEIN SRPX2"/>
    <property type="match status" value="1"/>
</dbReference>
<keyword evidence="12" id="KW-0654">Proteoglycan</keyword>
<comment type="subunit">
    <text evidence="17">Forms homooligomers. Interacts with PLAUR (via the UPAR/Ly6 domains), ADAMTS4 and CTSB. Interacts with HGF; the interaction increases the mitogenic activity of HGF.</text>
</comment>
<dbReference type="GO" id="GO:0045202">
    <property type="term" value="C:synapse"/>
    <property type="evidence" value="ECO:0007669"/>
    <property type="project" value="UniProtKB-SubCell"/>
</dbReference>